<reference evidence="4 5" key="1">
    <citation type="submission" date="2015-07" db="EMBL/GenBank/DDBJ databases">
        <title>The genome of the fungus Escovopsis weberi, a specialized disease agent of ant agriculture.</title>
        <authorList>
            <person name="de Man T.J."/>
            <person name="Stajich J.E."/>
            <person name="Kubicek C.P."/>
            <person name="Chenthamara K."/>
            <person name="Atanasova L."/>
            <person name="Druzhinina I.S."/>
            <person name="Birnbaum S."/>
            <person name="Barribeau S.M."/>
            <person name="Teiling C."/>
            <person name="Suen G."/>
            <person name="Currie C."/>
            <person name="Gerardo N.M."/>
        </authorList>
    </citation>
    <scope>NUCLEOTIDE SEQUENCE [LARGE SCALE GENOMIC DNA]</scope>
</reference>
<evidence type="ECO:0000313" key="5">
    <source>
        <dbReference type="Proteomes" id="UP000053831"/>
    </source>
</evidence>
<dbReference type="SUPFAM" id="SSF49879">
    <property type="entry name" value="SMAD/FHA domain"/>
    <property type="match status" value="1"/>
</dbReference>
<evidence type="ECO:0000256" key="1">
    <source>
        <dbReference type="SAM" id="MobiDB-lite"/>
    </source>
</evidence>
<dbReference type="GO" id="GO:0005737">
    <property type="term" value="C:cytoplasm"/>
    <property type="evidence" value="ECO:0007669"/>
    <property type="project" value="TreeGrafter"/>
</dbReference>
<feature type="compositionally biased region" description="Basic and acidic residues" evidence="1">
    <location>
        <begin position="621"/>
        <end position="634"/>
    </location>
</feature>
<dbReference type="Pfam" id="PF00498">
    <property type="entry name" value="FHA"/>
    <property type="match status" value="1"/>
</dbReference>
<dbReference type="FunFam" id="2.60.200.20:FF:000127">
    <property type="entry name" value="Uncharacterized protein C3H7.13"/>
    <property type="match status" value="1"/>
</dbReference>
<dbReference type="PANTHER" id="PTHR15715:SF46">
    <property type="entry name" value="TO VACUOLE TARGETING VPS64, PUTATIVE (AFU_ORTHOLOGUE AFUA_2G02420)-RELATED"/>
    <property type="match status" value="1"/>
</dbReference>
<gene>
    <name evidence="4" type="ORF">ESCO_004047</name>
</gene>
<feature type="compositionally biased region" description="Low complexity" evidence="1">
    <location>
        <begin position="19"/>
        <end position="58"/>
    </location>
</feature>
<protein>
    <recommendedName>
        <fullName evidence="3">FHA domain-containing protein</fullName>
    </recommendedName>
</protein>
<dbReference type="InterPro" id="IPR000253">
    <property type="entry name" value="FHA_dom"/>
</dbReference>
<keyword evidence="2" id="KW-0812">Transmembrane</keyword>
<evidence type="ECO:0000313" key="4">
    <source>
        <dbReference type="EMBL" id="KOS20883.1"/>
    </source>
</evidence>
<evidence type="ECO:0000259" key="3">
    <source>
        <dbReference type="PROSITE" id="PS50006"/>
    </source>
</evidence>
<dbReference type="OrthoDB" id="687730at2759"/>
<name>A0A0M9VVE9_ESCWE</name>
<feature type="compositionally biased region" description="Polar residues" evidence="1">
    <location>
        <begin position="657"/>
        <end position="674"/>
    </location>
</feature>
<feature type="region of interest" description="Disordered" evidence="1">
    <location>
        <begin position="621"/>
        <end position="674"/>
    </location>
</feature>
<dbReference type="PROSITE" id="PS50006">
    <property type="entry name" value="FHA_DOMAIN"/>
    <property type="match status" value="1"/>
</dbReference>
<keyword evidence="5" id="KW-1185">Reference proteome</keyword>
<comment type="caution">
    <text evidence="4">The sequence shown here is derived from an EMBL/GenBank/DDBJ whole genome shotgun (WGS) entry which is preliminary data.</text>
</comment>
<dbReference type="InterPro" id="IPR051176">
    <property type="entry name" value="Cent_Immune-Sig_Mod"/>
</dbReference>
<feature type="domain" description="FHA" evidence="3">
    <location>
        <begin position="164"/>
        <end position="221"/>
    </location>
</feature>
<dbReference type="Gene3D" id="2.60.200.20">
    <property type="match status" value="1"/>
</dbReference>
<dbReference type="Proteomes" id="UP000053831">
    <property type="component" value="Unassembled WGS sequence"/>
</dbReference>
<dbReference type="InterPro" id="IPR008984">
    <property type="entry name" value="SMAD_FHA_dom_sf"/>
</dbReference>
<feature type="region of interest" description="Disordered" evidence="1">
    <location>
        <begin position="373"/>
        <end position="457"/>
    </location>
</feature>
<feature type="region of interest" description="Disordered" evidence="1">
    <location>
        <begin position="1"/>
        <end position="131"/>
    </location>
</feature>
<feature type="compositionally biased region" description="Acidic residues" evidence="1">
    <location>
        <begin position="640"/>
        <end position="651"/>
    </location>
</feature>
<proteinExistence type="predicted"/>
<feature type="region of interest" description="Disordered" evidence="1">
    <location>
        <begin position="509"/>
        <end position="528"/>
    </location>
</feature>
<feature type="compositionally biased region" description="Pro residues" evidence="1">
    <location>
        <begin position="419"/>
        <end position="429"/>
    </location>
</feature>
<dbReference type="EMBL" id="LGSR01000013">
    <property type="protein sequence ID" value="KOS20883.1"/>
    <property type="molecule type" value="Genomic_DNA"/>
</dbReference>
<evidence type="ECO:0000256" key="2">
    <source>
        <dbReference type="SAM" id="Phobius"/>
    </source>
</evidence>
<dbReference type="STRING" id="150374.A0A0M9VVE9"/>
<organism evidence="4 5">
    <name type="scientific">Escovopsis weberi</name>
    <dbReference type="NCBI Taxonomy" id="150374"/>
    <lineage>
        <taxon>Eukaryota</taxon>
        <taxon>Fungi</taxon>
        <taxon>Dikarya</taxon>
        <taxon>Ascomycota</taxon>
        <taxon>Pezizomycotina</taxon>
        <taxon>Sordariomycetes</taxon>
        <taxon>Hypocreomycetidae</taxon>
        <taxon>Hypocreales</taxon>
        <taxon>Hypocreaceae</taxon>
        <taxon>Escovopsis</taxon>
    </lineage>
</organism>
<sequence length="743" mass="81505">MNPDDVRGMFMPRKTLPRSNSSSSVSSTGSGTSVATNGSQSNGTSLSSTSDLSQWSGSNATRKRPQPKSSWPQQAKGDAQQDFSRLSQSRSNGNGIVAPHGAMQPGSASGLAPIPGQPQLQPSMMRPMAPEQQFPPGQPMLQLLSLNGTFERKTIAVPFAPDCIRIGRQTNQKTVPTATNGFFDSKVLSRQHAEIYAERNGKIYIRDVKSSNGTFVNGARLSQENRESDPHELQTADHLELGIDIVSEDQKTVVHHKVAAKVEHAGFLNTSNNVLDMNFGDLDPANNSMMIPTGAMQMRGRSGSNASMGNNGRGLVGANGAAQVNGMAQQRPFFLTPIATDQILKRLANEMRNARLQAQDLNRTSDFVNTLLSKNQDVKDLEQPGAPGAPEEARSQPPHVNGGGGVQYRADPKARFSDPPAPPPQQPLPEKPDVPSLRRGHTERPRSGPPNASPVRQENMSQILHLTEALNSAKRDMDMQTLRMRELETMLQKEREARELAEELAKKLEESANSQPADVAEMAGEESPLDLSKIKDATEQMTRRISLDLSHADRLAQETAAALQLRIDFMDEQMRELREQMEDWKRRCEIAETERDADRKSLADMVVQLREEEARRIALEERRRSRSRETRHAQPADLETNTEEQGEEAEDVLTRLPSESSGPTPANTKANGTCMSALGLGDELAVSRPSAGTRRASQRSNTLQGQRLQAGLPYASMISVVLIGMGLMAYMNGWQSPPTRIER</sequence>
<dbReference type="SMART" id="SM00240">
    <property type="entry name" value="FHA"/>
    <property type="match status" value="1"/>
</dbReference>
<keyword evidence="2" id="KW-1133">Transmembrane helix</keyword>
<feature type="transmembrane region" description="Helical" evidence="2">
    <location>
        <begin position="711"/>
        <end position="731"/>
    </location>
</feature>
<dbReference type="PANTHER" id="PTHR15715">
    <property type="entry name" value="CENTROSOMAL PROTEIN OF 170 KDA"/>
    <property type="match status" value="1"/>
</dbReference>
<dbReference type="AlphaFoldDB" id="A0A0M9VVE9"/>
<feature type="compositionally biased region" description="Polar residues" evidence="1">
    <location>
        <begin position="81"/>
        <end position="94"/>
    </location>
</feature>
<keyword evidence="2" id="KW-0472">Membrane</keyword>
<accession>A0A0M9VVE9</accession>